<accession>Q47GB4</accession>
<organism evidence="3">
    <name type="scientific">Dechloromonas aromatica (strain RCB)</name>
    <dbReference type="NCBI Taxonomy" id="159087"/>
    <lineage>
        <taxon>Bacteria</taxon>
        <taxon>Pseudomonadati</taxon>
        <taxon>Pseudomonadota</taxon>
        <taxon>Betaproteobacteria</taxon>
        <taxon>Rhodocyclales</taxon>
        <taxon>Azonexaceae</taxon>
        <taxon>Dechloromonas</taxon>
    </lineage>
</organism>
<reference evidence="3" key="1">
    <citation type="submission" date="2005-08" db="EMBL/GenBank/DDBJ databases">
        <title>Complete sequence of Dechloromonas aromatica RCB.</title>
        <authorList>
            <person name="Salinero K.K."/>
            <person name="Copeland A."/>
            <person name="Lucas S."/>
            <person name="Lapidus A."/>
            <person name="Barry K."/>
            <person name="Detter J.C."/>
            <person name="Glavina T."/>
            <person name="Hammon N."/>
            <person name="Israni S."/>
            <person name="Pitluck S."/>
            <person name="Di Bartolo G."/>
            <person name="Trong S."/>
            <person name="Schmutz J."/>
            <person name="Larimer F."/>
            <person name="Land M."/>
            <person name="Ivanova N."/>
            <person name="Richardson P."/>
        </authorList>
    </citation>
    <scope>NUCLEOTIDE SEQUENCE</scope>
    <source>
        <strain evidence="3">RCB</strain>
    </source>
</reference>
<dbReference type="HOGENOM" id="CLU_606525_0_0_4"/>
<feature type="region of interest" description="Disordered" evidence="1">
    <location>
        <begin position="229"/>
        <end position="260"/>
    </location>
</feature>
<dbReference type="EMBL" id="CP000089">
    <property type="protein sequence ID" value="AAZ46117.1"/>
    <property type="molecule type" value="Genomic_DNA"/>
</dbReference>
<name>Q47GB4_DECAR</name>
<proteinExistence type="predicted"/>
<keyword evidence="2" id="KW-0732">Signal</keyword>
<evidence type="ECO:0008006" key="4">
    <source>
        <dbReference type="Google" id="ProtNLM"/>
    </source>
</evidence>
<feature type="region of interest" description="Disordered" evidence="1">
    <location>
        <begin position="426"/>
        <end position="451"/>
    </location>
</feature>
<evidence type="ECO:0000313" key="3">
    <source>
        <dbReference type="EMBL" id="AAZ46117.1"/>
    </source>
</evidence>
<feature type="compositionally biased region" description="Polar residues" evidence="1">
    <location>
        <begin position="440"/>
        <end position="451"/>
    </location>
</feature>
<evidence type="ECO:0000256" key="1">
    <source>
        <dbReference type="SAM" id="MobiDB-lite"/>
    </source>
</evidence>
<dbReference type="OrthoDB" id="9181778at2"/>
<protein>
    <recommendedName>
        <fullName evidence="4">Lipoprotein</fullName>
    </recommendedName>
</protein>
<evidence type="ECO:0000256" key="2">
    <source>
        <dbReference type="SAM" id="SignalP"/>
    </source>
</evidence>
<dbReference type="STRING" id="159087.Daro_1368"/>
<feature type="signal peptide" evidence="2">
    <location>
        <begin position="1"/>
        <end position="22"/>
    </location>
</feature>
<feature type="chain" id="PRO_5004233540" description="Lipoprotein" evidence="2">
    <location>
        <begin position="23"/>
        <end position="451"/>
    </location>
</feature>
<gene>
    <name evidence="3" type="ordered locus">Daro_1368</name>
</gene>
<dbReference type="AlphaFoldDB" id="Q47GB4"/>
<sequence length="451" mass="49174">MHPFVLCLVRYAVVLLAVQLTACTIVRPLPPVQDDLYFKPIDLPQLAEDCSKPNPSLRKCRKPKDEIDKYFGNLGEEIWNTDLQRHEYVDLAREKTNLSNLFNAALWPLGAYIGVRTIADPSPSLMRNAGALALATYGVLNSGIPVRDKLYLEASRRLACAITFASARLYAKSDIIDLPKNSEPPQWETRIRAPGLGLPTLQETSKTLSGARNDYEKALKALLPKLKSTGKGTEASSVDIDRRRRSFYPEGGGTGTSGASNITAFSEHARIRLRIADDRVGKLDRLSNELLSAGDTLRTRTSSVRNQLNQALISNAPSLTDPAEAFTKVTEALNKIVAANTLKTSETSKDSTKKATLQAGQPEWELSERTTAGLTRDSAGALKQFVNQSEEKLDSAIAHASRWIDQDKARTDEASKIAKESNCVAPLFDSSGTLPLPESPATSSAQGAPKK</sequence>
<dbReference type="KEGG" id="dar:Daro_1368"/>